<gene>
    <name evidence="2" type="ORF">FisN_28Hh094</name>
</gene>
<evidence type="ECO:0000313" key="2">
    <source>
        <dbReference type="EMBL" id="GAX25615.1"/>
    </source>
</evidence>
<dbReference type="Proteomes" id="UP000198406">
    <property type="component" value="Unassembled WGS sequence"/>
</dbReference>
<proteinExistence type="predicted"/>
<organism evidence="2 3">
    <name type="scientific">Fistulifera solaris</name>
    <name type="common">Oleaginous diatom</name>
    <dbReference type="NCBI Taxonomy" id="1519565"/>
    <lineage>
        <taxon>Eukaryota</taxon>
        <taxon>Sar</taxon>
        <taxon>Stramenopiles</taxon>
        <taxon>Ochrophyta</taxon>
        <taxon>Bacillariophyta</taxon>
        <taxon>Bacillariophyceae</taxon>
        <taxon>Bacillariophycidae</taxon>
        <taxon>Naviculales</taxon>
        <taxon>Naviculaceae</taxon>
        <taxon>Fistulifera</taxon>
    </lineage>
</organism>
<evidence type="ECO:0000256" key="1">
    <source>
        <dbReference type="SAM" id="MobiDB-lite"/>
    </source>
</evidence>
<feature type="region of interest" description="Disordered" evidence="1">
    <location>
        <begin position="274"/>
        <end position="293"/>
    </location>
</feature>
<feature type="compositionally biased region" description="Low complexity" evidence="1">
    <location>
        <begin position="213"/>
        <end position="223"/>
    </location>
</feature>
<evidence type="ECO:0000313" key="3">
    <source>
        <dbReference type="Proteomes" id="UP000198406"/>
    </source>
</evidence>
<feature type="region of interest" description="Disordered" evidence="1">
    <location>
        <begin position="210"/>
        <end position="231"/>
    </location>
</feature>
<protein>
    <submittedName>
        <fullName evidence="2">Uncharacterized protein</fullName>
    </submittedName>
</protein>
<name>A0A1Z5KHL7_FISSO</name>
<accession>A0A1Z5KHL7</accession>
<dbReference type="EMBL" id="BDSP01000228">
    <property type="protein sequence ID" value="GAX25615.1"/>
    <property type="molecule type" value="Genomic_DNA"/>
</dbReference>
<reference evidence="2 3" key="1">
    <citation type="journal article" date="2015" name="Plant Cell">
        <title>Oil accumulation by the oleaginous diatom Fistulifera solaris as revealed by the genome and transcriptome.</title>
        <authorList>
            <person name="Tanaka T."/>
            <person name="Maeda Y."/>
            <person name="Veluchamy A."/>
            <person name="Tanaka M."/>
            <person name="Abida H."/>
            <person name="Marechal E."/>
            <person name="Bowler C."/>
            <person name="Muto M."/>
            <person name="Sunaga Y."/>
            <person name="Tanaka M."/>
            <person name="Yoshino T."/>
            <person name="Taniguchi T."/>
            <person name="Fukuda Y."/>
            <person name="Nemoto M."/>
            <person name="Matsumoto M."/>
            <person name="Wong P.S."/>
            <person name="Aburatani S."/>
            <person name="Fujibuchi W."/>
        </authorList>
    </citation>
    <scope>NUCLEOTIDE SEQUENCE [LARGE SCALE GENOMIC DNA]</scope>
    <source>
        <strain evidence="2 3">JPCC DA0580</strain>
    </source>
</reference>
<keyword evidence="3" id="KW-1185">Reference proteome</keyword>
<dbReference type="InParanoid" id="A0A1Z5KHL7"/>
<comment type="caution">
    <text evidence="2">The sequence shown here is derived from an EMBL/GenBank/DDBJ whole genome shotgun (WGS) entry which is preliminary data.</text>
</comment>
<dbReference type="AlphaFoldDB" id="A0A1Z5KHL7"/>
<sequence>MKGKKSVQFDAVPIHYDAPERRAKVVALWLSKKDYRDIRMHEKEIMLQVCQGIFFENDHESFRGLEARFTFGKRRLAGVKEVFHEQKIQTSLGYNNVETIAKIYAKCTKEAVQMAQTMAKRDARIAAAIHQDKDRPSKPAEVLRKRPSLILKRAKSFRDTFSPPRIFRRYHSSSHDAKRELSVETIWTQSPEKKAIKVVNDRLNHDHIIFNPSPKKSSQSKKVMSSRETSTPIVATPEKISFADFEKQASPSSGKLISIPSRTPFVGERIQMISQKARKSSPSQKGGEHRLPRLLRRPSLNLRYKADLSRIETDDETQARVFSSMDSSSGFLIKPLCTRVRS</sequence>